<evidence type="ECO:0000313" key="2">
    <source>
        <dbReference type="EMBL" id="EUB54069.1"/>
    </source>
</evidence>
<sequence length="74" mass="8099">MSYEDVDAHAVRILPQCRISLFGLPPTPLFPTNLTLHPLLGSFADSDHPVSWAVSHPASQPASQRVEQTAILPR</sequence>
<proteinExistence type="predicted"/>
<dbReference type="EMBL" id="APAU02000361">
    <property type="protein sequence ID" value="EUB54069.1"/>
    <property type="molecule type" value="Genomic_DNA"/>
</dbReference>
<protein>
    <submittedName>
        <fullName evidence="2">Uncharacterized protein</fullName>
    </submittedName>
</protein>
<feature type="region of interest" description="Disordered" evidence="1">
    <location>
        <begin position="54"/>
        <end position="74"/>
    </location>
</feature>
<gene>
    <name evidence="2" type="ORF">EGR_11072</name>
</gene>
<dbReference type="RefSeq" id="XP_024345265.1">
    <property type="nucleotide sequence ID" value="XM_024500321.1"/>
</dbReference>
<dbReference type="KEGG" id="egl:EGR_11072"/>
<dbReference type="CTD" id="36346787"/>
<dbReference type="Proteomes" id="UP000019149">
    <property type="component" value="Unassembled WGS sequence"/>
</dbReference>
<keyword evidence="3" id="KW-1185">Reference proteome</keyword>
<evidence type="ECO:0000256" key="1">
    <source>
        <dbReference type="SAM" id="MobiDB-lite"/>
    </source>
</evidence>
<feature type="compositionally biased region" description="Polar residues" evidence="1">
    <location>
        <begin position="57"/>
        <end position="67"/>
    </location>
</feature>
<evidence type="ECO:0000313" key="3">
    <source>
        <dbReference type="Proteomes" id="UP000019149"/>
    </source>
</evidence>
<accession>W6UKP9</accession>
<comment type="caution">
    <text evidence="2">The sequence shown here is derived from an EMBL/GenBank/DDBJ whole genome shotgun (WGS) entry which is preliminary data.</text>
</comment>
<name>W6UKP9_ECHGR</name>
<organism evidence="2 3">
    <name type="scientific">Echinococcus granulosus</name>
    <name type="common">Hydatid tapeworm</name>
    <dbReference type="NCBI Taxonomy" id="6210"/>
    <lineage>
        <taxon>Eukaryota</taxon>
        <taxon>Metazoa</taxon>
        <taxon>Spiralia</taxon>
        <taxon>Lophotrochozoa</taxon>
        <taxon>Platyhelminthes</taxon>
        <taxon>Cestoda</taxon>
        <taxon>Eucestoda</taxon>
        <taxon>Cyclophyllidea</taxon>
        <taxon>Taeniidae</taxon>
        <taxon>Echinococcus</taxon>
        <taxon>Echinococcus granulosus group</taxon>
    </lineage>
</organism>
<reference evidence="2 3" key="1">
    <citation type="journal article" date="2013" name="Nat. Genet.">
        <title>The genome of the hydatid tapeworm Echinococcus granulosus.</title>
        <authorList>
            <person name="Zheng H."/>
            <person name="Zhang W."/>
            <person name="Zhang L."/>
            <person name="Zhang Z."/>
            <person name="Li J."/>
            <person name="Lu G."/>
            <person name="Zhu Y."/>
            <person name="Wang Y."/>
            <person name="Huang Y."/>
            <person name="Liu J."/>
            <person name="Kang H."/>
            <person name="Chen J."/>
            <person name="Wang L."/>
            <person name="Chen A."/>
            <person name="Yu S."/>
            <person name="Gao Z."/>
            <person name="Jin L."/>
            <person name="Gu W."/>
            <person name="Wang Z."/>
            <person name="Zhao L."/>
            <person name="Shi B."/>
            <person name="Wen H."/>
            <person name="Lin R."/>
            <person name="Jones M.K."/>
            <person name="Brejova B."/>
            <person name="Vinar T."/>
            <person name="Zhao G."/>
            <person name="McManus D.P."/>
            <person name="Chen Z."/>
            <person name="Zhou Y."/>
            <person name="Wang S."/>
        </authorList>
    </citation>
    <scope>NUCLEOTIDE SEQUENCE [LARGE SCALE GENOMIC DNA]</scope>
</reference>
<dbReference type="GeneID" id="36346787"/>
<dbReference type="AlphaFoldDB" id="W6UKP9"/>